<dbReference type="OrthoDB" id="202063at2759"/>
<sequence>MVAESQIAPGKPAAGAADTQISTQATSWAPFATLEICELGISGGSGFRKHPRPPSRCAISLRSELPSQATTVLQMSEAVQEIRRFENEIGTLAVRHTVAWVKRNYVLTSLWLLGLLVGVCFKGFRVNEVQLMEYEQSVQNAAIIEDTAMRDAYAILRTAESEYRNARGWFWSCDPSCQRLKAEYHTALAGLNAARGKRDAALSAGRAKVGLWSKMGVADARRTFWSSVDSGNRAALQWTMMDALFLTFTSSDESTVVWLIKLAIRYLINLTVGMFTAFVHFLFAVYRLVRAYQPSFLSGALFFAMAGVAAAACLTTFILGVVGGSGACAYGAARVAIMSQIGDMPPPTHPSGTLHDESRETGRPHAD</sequence>
<keyword evidence="2" id="KW-1133">Transmembrane helix</keyword>
<evidence type="ECO:0000313" key="3">
    <source>
        <dbReference type="EMBL" id="CEM28914.1"/>
    </source>
</evidence>
<name>A0A0G4GH35_VITBC</name>
<feature type="transmembrane region" description="Helical" evidence="2">
    <location>
        <begin position="301"/>
        <end position="330"/>
    </location>
</feature>
<evidence type="ECO:0000256" key="1">
    <source>
        <dbReference type="SAM" id="MobiDB-lite"/>
    </source>
</evidence>
<accession>A0A0G4GH35</accession>
<dbReference type="InParanoid" id="A0A0G4GH35"/>
<dbReference type="Proteomes" id="UP000041254">
    <property type="component" value="Unassembled WGS sequence"/>
</dbReference>
<keyword evidence="2" id="KW-0812">Transmembrane</keyword>
<evidence type="ECO:0000313" key="4">
    <source>
        <dbReference type="Proteomes" id="UP000041254"/>
    </source>
</evidence>
<keyword evidence="4" id="KW-1185">Reference proteome</keyword>
<organism evidence="3 4">
    <name type="scientific">Vitrella brassicaformis (strain CCMP3155)</name>
    <dbReference type="NCBI Taxonomy" id="1169540"/>
    <lineage>
        <taxon>Eukaryota</taxon>
        <taxon>Sar</taxon>
        <taxon>Alveolata</taxon>
        <taxon>Colpodellida</taxon>
        <taxon>Vitrellaceae</taxon>
        <taxon>Vitrella</taxon>
    </lineage>
</organism>
<feature type="transmembrane region" description="Helical" evidence="2">
    <location>
        <begin position="266"/>
        <end position="289"/>
    </location>
</feature>
<dbReference type="EMBL" id="CDMY01000665">
    <property type="protein sequence ID" value="CEM28914.1"/>
    <property type="molecule type" value="Genomic_DNA"/>
</dbReference>
<dbReference type="AlphaFoldDB" id="A0A0G4GH35"/>
<feature type="compositionally biased region" description="Basic and acidic residues" evidence="1">
    <location>
        <begin position="354"/>
        <end position="367"/>
    </location>
</feature>
<keyword evidence="2" id="KW-0472">Membrane</keyword>
<dbReference type="VEuPathDB" id="CryptoDB:Vbra_2702"/>
<gene>
    <name evidence="3" type="ORF">Vbra_2702</name>
</gene>
<proteinExistence type="predicted"/>
<feature type="region of interest" description="Disordered" evidence="1">
    <location>
        <begin position="346"/>
        <end position="367"/>
    </location>
</feature>
<protein>
    <submittedName>
        <fullName evidence="3">Uncharacterized protein</fullName>
    </submittedName>
</protein>
<reference evidence="3 4" key="1">
    <citation type="submission" date="2014-11" db="EMBL/GenBank/DDBJ databases">
        <authorList>
            <person name="Zhu J."/>
            <person name="Qi W."/>
            <person name="Song R."/>
        </authorList>
    </citation>
    <scope>NUCLEOTIDE SEQUENCE [LARGE SCALE GENOMIC DNA]</scope>
</reference>
<evidence type="ECO:0000256" key="2">
    <source>
        <dbReference type="SAM" id="Phobius"/>
    </source>
</evidence>
<dbReference type="OMA" id="LVIQWIF"/>